<feature type="compositionally biased region" description="Polar residues" evidence="2">
    <location>
        <begin position="306"/>
        <end position="321"/>
    </location>
</feature>
<reference evidence="3 4" key="1">
    <citation type="journal article" date="2012" name="Proc. Natl. Acad. Sci. U.S.A.">
        <title>Comparative genomics of Ceriporiopsis subvermispora and Phanerochaete chrysosporium provide insight into selective ligninolysis.</title>
        <authorList>
            <person name="Fernandez-Fueyo E."/>
            <person name="Ruiz-Duenas F.J."/>
            <person name="Ferreira P."/>
            <person name="Floudas D."/>
            <person name="Hibbett D.S."/>
            <person name="Canessa P."/>
            <person name="Larrondo L.F."/>
            <person name="James T.Y."/>
            <person name="Seelenfreund D."/>
            <person name="Lobos S."/>
            <person name="Polanco R."/>
            <person name="Tello M."/>
            <person name="Honda Y."/>
            <person name="Watanabe T."/>
            <person name="Watanabe T."/>
            <person name="Ryu J.S."/>
            <person name="Kubicek C.P."/>
            <person name="Schmoll M."/>
            <person name="Gaskell J."/>
            <person name="Hammel K.E."/>
            <person name="St John F.J."/>
            <person name="Vanden Wymelenberg A."/>
            <person name="Sabat G."/>
            <person name="Splinter BonDurant S."/>
            <person name="Syed K."/>
            <person name="Yadav J.S."/>
            <person name="Doddapaneni H."/>
            <person name="Subramanian V."/>
            <person name="Lavin J.L."/>
            <person name="Oguiza J.A."/>
            <person name="Perez G."/>
            <person name="Pisabarro A.G."/>
            <person name="Ramirez L."/>
            <person name="Santoyo F."/>
            <person name="Master E."/>
            <person name="Coutinho P.M."/>
            <person name="Henrissat B."/>
            <person name="Lombard V."/>
            <person name="Magnuson J.K."/>
            <person name="Kuees U."/>
            <person name="Hori C."/>
            <person name="Igarashi K."/>
            <person name="Samejima M."/>
            <person name="Held B.W."/>
            <person name="Barry K.W."/>
            <person name="LaButti K.M."/>
            <person name="Lapidus A."/>
            <person name="Lindquist E.A."/>
            <person name="Lucas S.M."/>
            <person name="Riley R."/>
            <person name="Salamov A.A."/>
            <person name="Hoffmeister D."/>
            <person name="Schwenk D."/>
            <person name="Hadar Y."/>
            <person name="Yarden O."/>
            <person name="de Vries R.P."/>
            <person name="Wiebenga A."/>
            <person name="Stenlid J."/>
            <person name="Eastwood D."/>
            <person name="Grigoriev I.V."/>
            <person name="Berka R.M."/>
            <person name="Blanchette R.A."/>
            <person name="Kersten P."/>
            <person name="Martinez A.T."/>
            <person name="Vicuna R."/>
            <person name="Cullen D."/>
        </authorList>
    </citation>
    <scope>NUCLEOTIDE SEQUENCE [LARGE SCALE GENOMIC DNA]</scope>
    <source>
        <strain evidence="3 4">B</strain>
    </source>
</reference>
<dbReference type="OrthoDB" id="3255924at2759"/>
<feature type="region of interest" description="Disordered" evidence="2">
    <location>
        <begin position="110"/>
        <end position="141"/>
    </location>
</feature>
<feature type="region of interest" description="Disordered" evidence="2">
    <location>
        <begin position="305"/>
        <end position="423"/>
    </location>
</feature>
<sequence length="423" mass="46205">MAHFEFSWSDSIQAAFASCLPCLQPHHDEQHDDNDSDVHNRGRNVLNYSIPPPRARSDELEGLLVDTDSADAETLSLHSNLGDERRRRRRRKPRKGVRFFGFDLFGRQPIELPESDEEDGRRTHRSRTLSTSSTLDSDAAPLDPAAIAQLSAAQLAEAAARVEEERKKAKEERKKLRRERRELKKARLAMAMDLYQGDEDFEGFQGSGAAPYSFSPGPGTASGSGTLSVTDEGFTEDFGPFNQAVVSPHVGEEDNDADFGAETYTRPNSNHTMSAGASDSRGSRTSGSISVANSHVTDAAYYNHHYVSQQPQAPGTPNSSVAFPRENRKKKRSSRAQSIASHSTQSTSLRSPPPGQLSIPSGGIPARENGEIAHSTRQSMPSQELSQKSTPVTPSEGSFPSVGLRGVQRTKSDMGVFLARRGE</sequence>
<feature type="coiled-coil region" evidence="1">
    <location>
        <begin position="152"/>
        <end position="189"/>
    </location>
</feature>
<keyword evidence="4" id="KW-1185">Reference proteome</keyword>
<keyword evidence="1" id="KW-0175">Coiled coil</keyword>
<dbReference type="EMBL" id="KB445802">
    <property type="protein sequence ID" value="EMD34627.1"/>
    <property type="molecule type" value="Genomic_DNA"/>
</dbReference>
<proteinExistence type="predicted"/>
<dbReference type="Proteomes" id="UP000016930">
    <property type="component" value="Unassembled WGS sequence"/>
</dbReference>
<evidence type="ECO:0000256" key="2">
    <source>
        <dbReference type="SAM" id="MobiDB-lite"/>
    </source>
</evidence>
<feature type="compositionally biased region" description="Polar residues" evidence="2">
    <location>
        <begin position="375"/>
        <end position="398"/>
    </location>
</feature>
<organism evidence="3 4">
    <name type="scientific">Ceriporiopsis subvermispora (strain B)</name>
    <name type="common">White-rot fungus</name>
    <name type="synonym">Gelatoporia subvermispora</name>
    <dbReference type="NCBI Taxonomy" id="914234"/>
    <lineage>
        <taxon>Eukaryota</taxon>
        <taxon>Fungi</taxon>
        <taxon>Dikarya</taxon>
        <taxon>Basidiomycota</taxon>
        <taxon>Agaricomycotina</taxon>
        <taxon>Agaricomycetes</taxon>
        <taxon>Polyporales</taxon>
        <taxon>Gelatoporiaceae</taxon>
        <taxon>Gelatoporia</taxon>
    </lineage>
</organism>
<evidence type="ECO:0000256" key="1">
    <source>
        <dbReference type="SAM" id="Coils"/>
    </source>
</evidence>
<protein>
    <submittedName>
        <fullName evidence="3">Uncharacterized protein</fullName>
    </submittedName>
</protein>
<evidence type="ECO:0000313" key="3">
    <source>
        <dbReference type="EMBL" id="EMD34627.1"/>
    </source>
</evidence>
<feature type="region of interest" description="Disordered" evidence="2">
    <location>
        <begin position="27"/>
        <end position="56"/>
    </location>
</feature>
<dbReference type="AlphaFoldDB" id="M2R867"/>
<feature type="compositionally biased region" description="Polar residues" evidence="2">
    <location>
        <begin position="335"/>
        <end position="350"/>
    </location>
</feature>
<gene>
    <name evidence="3" type="ORF">CERSUDRAFT_116801</name>
</gene>
<accession>M2R867</accession>
<feature type="compositionally biased region" description="Low complexity" evidence="2">
    <location>
        <begin position="213"/>
        <end position="226"/>
    </location>
</feature>
<feature type="region of interest" description="Disordered" evidence="2">
    <location>
        <begin position="209"/>
        <end position="291"/>
    </location>
</feature>
<feature type="compositionally biased region" description="Polar residues" evidence="2">
    <location>
        <begin position="265"/>
        <end position="277"/>
    </location>
</feature>
<name>M2R867_CERS8</name>
<dbReference type="HOGENOM" id="CLU_047147_0_0_1"/>
<feature type="compositionally biased region" description="Low complexity" evidence="2">
    <location>
        <begin position="128"/>
        <end position="141"/>
    </location>
</feature>
<evidence type="ECO:0000313" key="4">
    <source>
        <dbReference type="Proteomes" id="UP000016930"/>
    </source>
</evidence>